<feature type="domain" description="Helicase ATP-binding" evidence="1">
    <location>
        <begin position="32"/>
        <end position="223"/>
    </location>
</feature>
<dbReference type="GO" id="GO:0016787">
    <property type="term" value="F:hydrolase activity"/>
    <property type="evidence" value="ECO:0007669"/>
    <property type="project" value="InterPro"/>
</dbReference>
<dbReference type="GO" id="GO:0005524">
    <property type="term" value="F:ATP binding"/>
    <property type="evidence" value="ECO:0007669"/>
    <property type="project" value="InterPro"/>
</dbReference>
<sequence length="1208" mass="138672">MTTIDYTNYESLLYDNLNLVLDGRQESAVRRFTKCQDSWGIMLLHKVGTGKTITSLLIALNTFRKKNKKGTQENPQEIVIIAPIGIYLGFVKDLKENILHETRKEGIRLGYDVNAEDTVYNFFDVYFKLTNYYYDILINDLNKKKSFDYTNKIIIVDEAHRLLTNVIFNSTEASSAMSLHSIIDDRAFIDSANSALRTIVMSGTPMQKTPADLCKFGNFLTRSDSFTREKFARKIATLTTVTFMIKQIDVIKNCTSLLRPILAGLTMTGLSYIVDIAILAPVVAFAGGPVTLITALTAVLVPLEVLSIQYAGTYATKSVVKNFSKINADDGAEGGGIKKRFTKRKQIVNRKKNRLTKRVLSTYNKRPPVNNLTKKNIIQYGGSGQDTKPNTHTLALICAYTMHSFATMDNYINNGLKYICETPAVKPYLGDLPKIQEKGINHIKGLKGTSSIAINYAEGIGSSYIYDNFTEETRSILDAVSEPIYSINSLAKALSPCISVYDYEIQDTLNLTCLDDINAAIGEIDPYFKNNNLSYIKINDTPKDKISDTPEDTPEGIKNAYPYKPDYVLGLNIMKKVNELKNIENEEDIEKIKENKSTCNIESREEANKKSSTIDTRFPRQIIDKRIFELDETQVDFMERFIKNELTNEEKEIFYLNKFEKLNIDIKENVKYFGKNMKFISNYSNDIKKYRAYLEFKGEDAYNIYKYKPRDYVKEPQSSVQASEPSVQASEPVFSCEKFKAAEKLILDIIKGNMPISATSIRDNKIIEEEYQTTDDPNILTLKHSHGKYRNENNKTLASEKKDGYYLPVVYSYNEDFGLALFANYLTSKGHKYILVSKLQDGVRVHGKTDDLLEYNKRQAFINTYGINGFVETDPICVLIDPTMTEGLNATYNPAIILLESCNTFGDCEQVYGRVLRKYSAAYKTKKNKMIYQFITKIENPKDLFLKRRKLVNELKNQQWKENNRYSFTEKEYNAAAKSFRYVSPDTIADNRIEKERLNLRTFETSIRHNAPYSDLYETITCKKENAKNIEATTLINLNTTDKTNEDIFVSAGNEAVRENIEKNAEIIETWSTDLILEFANIIKKRIEVDEKTYQTSYTTLYNIFLTRMEQEEDISLRNRVTHKMYEEFKKDTITVNTFKYFITFTQVSNSIKQFDEYIKNKQSTVFGKLWNPTRTFVLEPSNFQPDTDGFAKRLEEIISECRENIHP</sequence>
<dbReference type="GO" id="GO:0003677">
    <property type="term" value="F:DNA binding"/>
    <property type="evidence" value="ECO:0007669"/>
    <property type="project" value="InterPro"/>
</dbReference>
<proteinExistence type="predicted"/>
<reference evidence="2" key="1">
    <citation type="journal article" date="2020" name="Nature">
        <title>Giant virus diversity and host interactions through global metagenomics.</title>
        <authorList>
            <person name="Schulz F."/>
            <person name="Roux S."/>
            <person name="Paez-Espino D."/>
            <person name="Jungbluth S."/>
            <person name="Walsh D.A."/>
            <person name="Denef V.J."/>
            <person name="McMahon K.D."/>
            <person name="Konstantinidis K.T."/>
            <person name="Eloe-Fadrosh E.A."/>
            <person name="Kyrpides N.C."/>
            <person name="Woyke T."/>
        </authorList>
    </citation>
    <scope>NUCLEOTIDE SEQUENCE</scope>
    <source>
        <strain evidence="2">GVMAG-M-3300023174-111</strain>
    </source>
</reference>
<dbReference type="Pfam" id="PF04851">
    <property type="entry name" value="ResIII"/>
    <property type="match status" value="1"/>
</dbReference>
<dbReference type="SMART" id="SM00487">
    <property type="entry name" value="DEXDc"/>
    <property type="match status" value="1"/>
</dbReference>
<dbReference type="InterPro" id="IPR038718">
    <property type="entry name" value="SNF2-like_sf"/>
</dbReference>
<accession>A0A6C0D3F4</accession>
<dbReference type="PROSITE" id="PS51192">
    <property type="entry name" value="HELICASE_ATP_BIND_1"/>
    <property type="match status" value="1"/>
</dbReference>
<dbReference type="InterPro" id="IPR027417">
    <property type="entry name" value="P-loop_NTPase"/>
</dbReference>
<dbReference type="AlphaFoldDB" id="A0A6C0D3F4"/>
<evidence type="ECO:0000259" key="1">
    <source>
        <dbReference type="PROSITE" id="PS51192"/>
    </source>
</evidence>
<dbReference type="Gene3D" id="3.40.50.10810">
    <property type="entry name" value="Tandem AAA-ATPase domain"/>
    <property type="match status" value="1"/>
</dbReference>
<protein>
    <recommendedName>
        <fullName evidence="1">Helicase ATP-binding domain-containing protein</fullName>
    </recommendedName>
</protein>
<dbReference type="InterPro" id="IPR014001">
    <property type="entry name" value="Helicase_ATP-bd"/>
</dbReference>
<organism evidence="2">
    <name type="scientific">viral metagenome</name>
    <dbReference type="NCBI Taxonomy" id="1070528"/>
    <lineage>
        <taxon>unclassified sequences</taxon>
        <taxon>metagenomes</taxon>
        <taxon>organismal metagenomes</taxon>
    </lineage>
</organism>
<dbReference type="SUPFAM" id="SSF52540">
    <property type="entry name" value="P-loop containing nucleoside triphosphate hydrolases"/>
    <property type="match status" value="1"/>
</dbReference>
<name>A0A6C0D3F4_9ZZZZ</name>
<evidence type="ECO:0000313" key="2">
    <source>
        <dbReference type="EMBL" id="QHT10800.1"/>
    </source>
</evidence>
<dbReference type="InterPro" id="IPR006935">
    <property type="entry name" value="Helicase/UvrB_N"/>
</dbReference>
<dbReference type="EMBL" id="MN739530">
    <property type="protein sequence ID" value="QHT10800.1"/>
    <property type="molecule type" value="Genomic_DNA"/>
</dbReference>